<evidence type="ECO:0000256" key="2">
    <source>
        <dbReference type="ARBA" id="ARBA00010271"/>
    </source>
</evidence>
<gene>
    <name evidence="5" type="primary">PLEST009507</name>
    <name evidence="5" type="ORF">PLESTB_000505800</name>
</gene>
<dbReference type="Proteomes" id="UP001165080">
    <property type="component" value="Unassembled WGS sequence"/>
</dbReference>
<dbReference type="Pfam" id="PF03016">
    <property type="entry name" value="Exostosin_GT47"/>
    <property type="match status" value="1"/>
</dbReference>
<evidence type="ECO:0000313" key="6">
    <source>
        <dbReference type="Proteomes" id="UP001165080"/>
    </source>
</evidence>
<organism evidence="5 6">
    <name type="scientific">Pleodorina starrii</name>
    <dbReference type="NCBI Taxonomy" id="330485"/>
    <lineage>
        <taxon>Eukaryota</taxon>
        <taxon>Viridiplantae</taxon>
        <taxon>Chlorophyta</taxon>
        <taxon>core chlorophytes</taxon>
        <taxon>Chlorophyceae</taxon>
        <taxon>CS clade</taxon>
        <taxon>Chlamydomonadales</taxon>
        <taxon>Volvocaceae</taxon>
        <taxon>Pleodorina</taxon>
    </lineage>
</organism>
<protein>
    <recommendedName>
        <fullName evidence="4">Exostosin GT47 domain-containing protein</fullName>
    </recommendedName>
</protein>
<keyword evidence="6" id="KW-1185">Reference proteome</keyword>
<accession>A0A9W6BG84</accession>
<evidence type="ECO:0000259" key="4">
    <source>
        <dbReference type="Pfam" id="PF03016"/>
    </source>
</evidence>
<name>A0A9W6BG84_9CHLO</name>
<dbReference type="EMBL" id="BRXU01000004">
    <property type="protein sequence ID" value="GLC51468.1"/>
    <property type="molecule type" value="Genomic_DNA"/>
</dbReference>
<comment type="subcellular location">
    <subcellularLocation>
        <location evidence="1">Golgi apparatus membrane</location>
        <topology evidence="1">Single-pass type II membrane protein</topology>
    </subcellularLocation>
</comment>
<comment type="similarity">
    <text evidence="2">Belongs to the glycosyltransferase 47 family.</text>
</comment>
<evidence type="ECO:0000256" key="1">
    <source>
        <dbReference type="ARBA" id="ARBA00004323"/>
    </source>
</evidence>
<dbReference type="GO" id="GO:0016757">
    <property type="term" value="F:glycosyltransferase activity"/>
    <property type="evidence" value="ECO:0007669"/>
    <property type="project" value="InterPro"/>
</dbReference>
<reference evidence="5 6" key="1">
    <citation type="journal article" date="2023" name="Commun. Biol.">
        <title>Reorganization of the ancestral sex-determining regions during the evolution of trioecy in Pleodorina starrii.</title>
        <authorList>
            <person name="Takahashi K."/>
            <person name="Suzuki S."/>
            <person name="Kawai-Toyooka H."/>
            <person name="Yamamoto K."/>
            <person name="Hamaji T."/>
            <person name="Ootsuki R."/>
            <person name="Yamaguchi H."/>
            <person name="Kawachi M."/>
            <person name="Higashiyama T."/>
            <person name="Nozaki H."/>
        </authorList>
    </citation>
    <scope>NUCLEOTIDE SEQUENCE [LARGE SCALE GENOMIC DNA]</scope>
    <source>
        <strain evidence="5 6">NIES-4479</strain>
    </source>
</reference>
<keyword evidence="3" id="KW-0333">Golgi apparatus</keyword>
<sequence>MDCSLSWGPGGKPQLLEGLYKPREGGLKIYVYELPPNLTSWFNIRRLDRPLHLLFWQRLMSAGLRTADGHEADYYFIPVNTRTELAPGMVEWTLKYIKRAWPWWNTKDHGNRHLIIHTGDMGLHDLPADMRVRLNGSFSNMTWLTHWGIHTFHPVANWYPAHRPGKDVVIPVMVTQQGFHLSPLNPRVEAKARRRNQTLARRGTFFFAGRICGDRKPPDPITGTCSSKRPDYSGGVRQLVYLHHRNTTGFKVVSGTKTYFKDISTHKFCLAPLGGGHGKRQVLVTLMGCVPVLIGDGVLQPFEPEIDWTRFSLSVPERDIPLLPAVLANVSRERRLDMQSRLRCAAQHMFYSSSLGAILGEDGRYDAFETIIEILRMMKTHPGLPPEQYVKVDERFRKFVDCDLGGPDPRMLCNQGDERQYPDMPTCGECHRKVVHQRTGSTFYAWAGGMACCSELDMTQCARAWP</sequence>
<dbReference type="PANTHER" id="PTHR11062:SF376">
    <property type="entry name" value="EXOSTOSIN FAMILY PROTEIN"/>
    <property type="match status" value="1"/>
</dbReference>
<dbReference type="AlphaFoldDB" id="A0A9W6BG84"/>
<comment type="caution">
    <text evidence="5">The sequence shown here is derived from an EMBL/GenBank/DDBJ whole genome shotgun (WGS) entry which is preliminary data.</text>
</comment>
<evidence type="ECO:0000256" key="3">
    <source>
        <dbReference type="ARBA" id="ARBA00023034"/>
    </source>
</evidence>
<proteinExistence type="inferred from homology"/>
<evidence type="ECO:0000313" key="5">
    <source>
        <dbReference type="EMBL" id="GLC51468.1"/>
    </source>
</evidence>
<dbReference type="GO" id="GO:0000139">
    <property type="term" value="C:Golgi membrane"/>
    <property type="evidence" value="ECO:0007669"/>
    <property type="project" value="UniProtKB-SubCell"/>
</dbReference>
<feature type="domain" description="Exostosin GT47" evidence="4">
    <location>
        <begin position="25"/>
        <end position="329"/>
    </location>
</feature>
<dbReference type="InterPro" id="IPR004263">
    <property type="entry name" value="Exostosin"/>
</dbReference>
<dbReference type="InterPro" id="IPR040911">
    <property type="entry name" value="Exostosin_GT47"/>
</dbReference>
<dbReference type="PANTHER" id="PTHR11062">
    <property type="entry name" value="EXOSTOSIN HEPARAN SULFATE GLYCOSYLTRANSFERASE -RELATED"/>
    <property type="match status" value="1"/>
</dbReference>